<protein>
    <submittedName>
        <fullName evidence="2">Uncharacterized protein</fullName>
    </submittedName>
</protein>
<sequence>MKFFSFKKKKPEKTDNTNSLLLAKLDRLIELLEKQQKDTEGKNIHLEHVQIDHLENIVFRLDNIEIDQLSGKLLIGTNISASEEFAESLIEKVDKESLKKEVTSKTNPPEESSSESKMTKTSKGYRFRN</sequence>
<proteinExistence type="predicted"/>
<keyword evidence="3" id="KW-1185">Reference proteome</keyword>
<dbReference type="AlphaFoldDB" id="A0A3Q9QZ82"/>
<feature type="compositionally biased region" description="Low complexity" evidence="1">
    <location>
        <begin position="104"/>
        <end position="122"/>
    </location>
</feature>
<dbReference type="RefSeq" id="WP_066387810.1">
    <property type="nucleotide sequence ID" value="NZ_CP022572.1"/>
</dbReference>
<organism evidence="2 3">
    <name type="scientific">Neobacillus mesonae</name>
    <dbReference type="NCBI Taxonomy" id="1193713"/>
    <lineage>
        <taxon>Bacteria</taxon>
        <taxon>Bacillati</taxon>
        <taxon>Bacillota</taxon>
        <taxon>Bacilli</taxon>
        <taxon>Bacillales</taxon>
        <taxon>Bacillaceae</taxon>
        <taxon>Neobacillus</taxon>
    </lineage>
</organism>
<name>A0A3Q9QZ82_9BACI</name>
<evidence type="ECO:0000256" key="1">
    <source>
        <dbReference type="SAM" id="MobiDB-lite"/>
    </source>
</evidence>
<reference evidence="2 3" key="1">
    <citation type="submission" date="2017-07" db="EMBL/GenBank/DDBJ databases">
        <title>The complete genome sequence of Bacillus mesonae strain H20-5, an efficient strain improving plant abiotic stress resistance.</title>
        <authorList>
            <person name="Kim S.Y."/>
            <person name="Song H."/>
            <person name="Sang M.K."/>
            <person name="Weon H.-Y."/>
            <person name="Song J."/>
        </authorList>
    </citation>
    <scope>NUCLEOTIDE SEQUENCE [LARGE SCALE GENOMIC DNA]</scope>
    <source>
        <strain evidence="2 3">H20-5</strain>
    </source>
</reference>
<dbReference type="KEGG" id="nmk:CHR53_23870"/>
<feature type="region of interest" description="Disordered" evidence="1">
    <location>
        <begin position="97"/>
        <end position="129"/>
    </location>
</feature>
<evidence type="ECO:0000313" key="2">
    <source>
        <dbReference type="EMBL" id="AZU64048.1"/>
    </source>
</evidence>
<dbReference type="OrthoDB" id="2620164at2"/>
<dbReference type="Proteomes" id="UP000282892">
    <property type="component" value="Chromosome"/>
</dbReference>
<dbReference type="EMBL" id="CP022572">
    <property type="protein sequence ID" value="AZU64048.1"/>
    <property type="molecule type" value="Genomic_DNA"/>
</dbReference>
<gene>
    <name evidence="2" type="ORF">CHR53_23870</name>
</gene>
<evidence type="ECO:0000313" key="3">
    <source>
        <dbReference type="Proteomes" id="UP000282892"/>
    </source>
</evidence>
<accession>A0A3Q9QZ82</accession>